<evidence type="ECO:0000313" key="1">
    <source>
        <dbReference type="EMBL" id="JAE12315.1"/>
    </source>
</evidence>
<proteinExistence type="predicted"/>
<organism evidence="1">
    <name type="scientific">Arundo donax</name>
    <name type="common">Giant reed</name>
    <name type="synonym">Donax arundinaceus</name>
    <dbReference type="NCBI Taxonomy" id="35708"/>
    <lineage>
        <taxon>Eukaryota</taxon>
        <taxon>Viridiplantae</taxon>
        <taxon>Streptophyta</taxon>
        <taxon>Embryophyta</taxon>
        <taxon>Tracheophyta</taxon>
        <taxon>Spermatophyta</taxon>
        <taxon>Magnoliopsida</taxon>
        <taxon>Liliopsida</taxon>
        <taxon>Poales</taxon>
        <taxon>Poaceae</taxon>
        <taxon>PACMAD clade</taxon>
        <taxon>Arundinoideae</taxon>
        <taxon>Arundineae</taxon>
        <taxon>Arundo</taxon>
    </lineage>
</organism>
<protein>
    <submittedName>
        <fullName evidence="1">Uncharacterized protein</fullName>
    </submittedName>
</protein>
<reference evidence="1" key="1">
    <citation type="submission" date="2014-09" db="EMBL/GenBank/DDBJ databases">
        <authorList>
            <person name="Magalhaes I.L.F."/>
            <person name="Oliveira U."/>
            <person name="Santos F.R."/>
            <person name="Vidigal T.H.D.A."/>
            <person name="Brescovit A.D."/>
            <person name="Santos A.J."/>
        </authorList>
    </citation>
    <scope>NUCLEOTIDE SEQUENCE</scope>
    <source>
        <tissue evidence="1">Shoot tissue taken approximately 20 cm above the soil surface</tissue>
    </source>
</reference>
<reference evidence="1" key="2">
    <citation type="journal article" date="2015" name="Data Brief">
        <title>Shoot transcriptome of the giant reed, Arundo donax.</title>
        <authorList>
            <person name="Barrero R.A."/>
            <person name="Guerrero F.D."/>
            <person name="Moolhuijzen P."/>
            <person name="Goolsby J.A."/>
            <person name="Tidwell J."/>
            <person name="Bellgard S.E."/>
            <person name="Bellgard M.I."/>
        </authorList>
    </citation>
    <scope>NUCLEOTIDE SEQUENCE</scope>
    <source>
        <tissue evidence="1">Shoot tissue taken approximately 20 cm above the soil surface</tissue>
    </source>
</reference>
<sequence length="28" mass="3356">MLFATQTNFLIRAQKTRYIDKVIVLQML</sequence>
<name>A0A0A9FGZ1_ARUDO</name>
<dbReference type="EMBL" id="GBRH01185581">
    <property type="protein sequence ID" value="JAE12315.1"/>
    <property type="molecule type" value="Transcribed_RNA"/>
</dbReference>
<accession>A0A0A9FGZ1</accession>
<dbReference type="AlphaFoldDB" id="A0A0A9FGZ1"/>